<dbReference type="InterPro" id="IPR022712">
    <property type="entry name" value="Beta_Casp"/>
</dbReference>
<dbReference type="CDD" id="cd16295">
    <property type="entry name" value="TTHA0252-CPSF-like_MBL-fold"/>
    <property type="match status" value="1"/>
</dbReference>
<dbReference type="InterPro" id="IPR011108">
    <property type="entry name" value="RMMBL"/>
</dbReference>
<dbReference type="InterPro" id="IPR036866">
    <property type="entry name" value="RibonucZ/Hydroxyglut_hydro"/>
</dbReference>
<dbReference type="Gene3D" id="3.40.50.10890">
    <property type="match status" value="1"/>
</dbReference>
<dbReference type="GO" id="GO:0016787">
    <property type="term" value="F:hydrolase activity"/>
    <property type="evidence" value="ECO:0007669"/>
    <property type="project" value="UniProtKB-KW"/>
</dbReference>
<dbReference type="GO" id="GO:0004521">
    <property type="term" value="F:RNA endonuclease activity"/>
    <property type="evidence" value="ECO:0007669"/>
    <property type="project" value="TreeGrafter"/>
</dbReference>
<comment type="caution">
    <text evidence="4">The sequence shown here is derived from an EMBL/GenBank/DDBJ whole genome shotgun (WGS) entry which is preliminary data.</text>
</comment>
<dbReference type="EMBL" id="LNQE01000891">
    <property type="protein sequence ID" value="KUG23656.1"/>
    <property type="molecule type" value="Genomic_DNA"/>
</dbReference>
<reference evidence="4" key="1">
    <citation type="journal article" date="2015" name="Proc. Natl. Acad. Sci. U.S.A.">
        <title>Networks of energetic and metabolic interactions define dynamics in microbial communities.</title>
        <authorList>
            <person name="Embree M."/>
            <person name="Liu J.K."/>
            <person name="Al-Bassam M.M."/>
            <person name="Zengler K."/>
        </authorList>
    </citation>
    <scope>NUCLEOTIDE SEQUENCE</scope>
</reference>
<dbReference type="PANTHER" id="PTHR11203">
    <property type="entry name" value="CLEAVAGE AND POLYADENYLATION SPECIFICITY FACTOR FAMILY MEMBER"/>
    <property type="match status" value="1"/>
</dbReference>
<feature type="domain" description="Beta-Casp" evidence="3">
    <location>
        <begin position="254"/>
        <end position="380"/>
    </location>
</feature>
<dbReference type="SMART" id="SM00849">
    <property type="entry name" value="Lactamase_B"/>
    <property type="match status" value="1"/>
</dbReference>
<protein>
    <submittedName>
        <fullName evidence="4">Metallo-beta-lactamase family protein, rna-specific</fullName>
    </submittedName>
</protein>
<dbReference type="AlphaFoldDB" id="A0A0W8FRY8"/>
<evidence type="ECO:0000313" key="4">
    <source>
        <dbReference type="EMBL" id="KUG23656.1"/>
    </source>
</evidence>
<dbReference type="PANTHER" id="PTHR11203:SF37">
    <property type="entry name" value="INTEGRATOR COMPLEX SUBUNIT 11"/>
    <property type="match status" value="1"/>
</dbReference>
<accession>A0A0W8FRY8</accession>
<proteinExistence type="predicted"/>
<name>A0A0W8FRY8_9ZZZZ</name>
<dbReference type="SUPFAM" id="SSF56281">
    <property type="entry name" value="Metallo-hydrolase/oxidoreductase"/>
    <property type="match status" value="1"/>
</dbReference>
<dbReference type="Pfam" id="PF16661">
    <property type="entry name" value="Lactamase_B_6"/>
    <property type="match status" value="1"/>
</dbReference>
<feature type="domain" description="Metallo-beta-lactamase" evidence="2">
    <location>
        <begin position="13"/>
        <end position="249"/>
    </location>
</feature>
<dbReference type="SMART" id="SM01027">
    <property type="entry name" value="Beta-Casp"/>
    <property type="match status" value="1"/>
</dbReference>
<evidence type="ECO:0000259" key="3">
    <source>
        <dbReference type="SMART" id="SM01027"/>
    </source>
</evidence>
<dbReference type="InterPro" id="IPR050698">
    <property type="entry name" value="MBL"/>
</dbReference>
<dbReference type="InterPro" id="IPR001279">
    <property type="entry name" value="Metallo-B-lactamas"/>
</dbReference>
<dbReference type="Pfam" id="PF07521">
    <property type="entry name" value="RMMBL"/>
    <property type="match status" value="1"/>
</dbReference>
<keyword evidence="1" id="KW-0378">Hydrolase</keyword>
<evidence type="ECO:0000259" key="2">
    <source>
        <dbReference type="SMART" id="SM00849"/>
    </source>
</evidence>
<gene>
    <name evidence="4" type="ORF">ASZ90_006541</name>
</gene>
<sequence length="536" mass="60300">MKIKFLGAAREVTGSCFVIETEKARFAIDCGMHQGGAETDKRNWDTEIYDPANIDFFLISHAHIDHSGLLPRMVKNGFRGRVYLTEPTGDLIKILLLDSAHIQETEAKMKIKRLQRYGKAEKVVPLYATKDAEDVFPLIETKTYNKVFSPAEGIKVNFQDAGHILGAAIVELFIEENGTSTKLVFTGDIGRRHQLLMEDPVRISDADYLFMESTYGNRDHKGEEESLNEMAEAIAYSYAKGEKVIIPAFAVERTQEMLYSLYLLNRDGKLPKDMPVFLDSPLAIKATEIFRSYHSYLDRETQSILKKGDDPLDLPQLQFSSSTEQSMRINEMEGSAIVISASGMCNAGRIRHHLRHNLWRPGASIVFVGFQAQGTPGRKIIEGVKKIRIFNEDIAVKARIWTIGGFSAHAGQSQLLEWLGHFQNKKMPVFLVHGESAAQDTLASLVRGKLGFDVTIPEYLEEITIKAGARLEEVKQPQAAKQPVDLSPLLDELKEKIDYINNQMDKIQSLPESRQAEIIDLLKKVNSNIDEVKPHL</sequence>
<evidence type="ECO:0000256" key="1">
    <source>
        <dbReference type="ARBA" id="ARBA00022801"/>
    </source>
</evidence>
<dbReference type="Pfam" id="PF10996">
    <property type="entry name" value="Beta-Casp"/>
    <property type="match status" value="1"/>
</dbReference>
<organism evidence="4">
    <name type="scientific">hydrocarbon metagenome</name>
    <dbReference type="NCBI Taxonomy" id="938273"/>
    <lineage>
        <taxon>unclassified sequences</taxon>
        <taxon>metagenomes</taxon>
        <taxon>ecological metagenomes</taxon>
    </lineage>
</organism>
<dbReference type="Gene3D" id="3.60.15.10">
    <property type="entry name" value="Ribonuclease Z/Hydroxyacylglutathione hydrolase-like"/>
    <property type="match status" value="1"/>
</dbReference>